<evidence type="ECO:0000256" key="2">
    <source>
        <dbReference type="SAM" id="Phobius"/>
    </source>
</evidence>
<evidence type="ECO:0000313" key="4">
    <source>
        <dbReference type="EMBL" id="QKD06691.1"/>
    </source>
</evidence>
<feature type="transmembrane region" description="Helical" evidence="2">
    <location>
        <begin position="193"/>
        <end position="214"/>
    </location>
</feature>
<dbReference type="Pfam" id="PF01569">
    <property type="entry name" value="PAP2"/>
    <property type="match status" value="1"/>
</dbReference>
<dbReference type="InterPro" id="IPR000326">
    <property type="entry name" value="PAP2/HPO"/>
</dbReference>
<evidence type="ECO:0000313" key="5">
    <source>
        <dbReference type="Proteomes" id="UP000503017"/>
    </source>
</evidence>
<dbReference type="SUPFAM" id="SSF48317">
    <property type="entry name" value="Acid phosphatase/Vanadium-dependent haloperoxidase"/>
    <property type="match status" value="1"/>
</dbReference>
<dbReference type="Proteomes" id="UP000503017">
    <property type="component" value="Chromosome"/>
</dbReference>
<reference evidence="4 5" key="1">
    <citation type="submission" date="2018-10" db="EMBL/GenBank/DDBJ databases">
        <authorList>
            <person name="Perry B.J."/>
            <person name="Sullivan J.T."/>
            <person name="Murphy R.J.T."/>
            <person name="Ramsay J.P."/>
            <person name="Ronson C.W."/>
        </authorList>
    </citation>
    <scope>NUCLEOTIDE SEQUENCE [LARGE SCALE GENOMIC DNA]</scope>
    <source>
        <strain evidence="4 5">R88b</strain>
    </source>
</reference>
<feature type="transmembrane region" description="Helical" evidence="2">
    <location>
        <begin position="164"/>
        <end position="181"/>
    </location>
</feature>
<dbReference type="PANTHER" id="PTHR14969">
    <property type="entry name" value="SPHINGOSINE-1-PHOSPHATE PHOSPHOHYDROLASE"/>
    <property type="match status" value="1"/>
</dbReference>
<evidence type="ECO:0000256" key="1">
    <source>
        <dbReference type="SAM" id="MobiDB-lite"/>
    </source>
</evidence>
<evidence type="ECO:0000259" key="3">
    <source>
        <dbReference type="SMART" id="SM00014"/>
    </source>
</evidence>
<name>A0A6M7X5F4_RHILI</name>
<dbReference type="Gene3D" id="1.20.144.10">
    <property type="entry name" value="Phosphatidic acid phosphatase type 2/haloperoxidase"/>
    <property type="match status" value="2"/>
</dbReference>
<protein>
    <submittedName>
        <fullName evidence="4">Phosphatase PAP2 family protein</fullName>
    </submittedName>
</protein>
<gene>
    <name evidence="4" type="ORF">EB235_30850</name>
</gene>
<feature type="transmembrane region" description="Helical" evidence="2">
    <location>
        <begin position="123"/>
        <end position="144"/>
    </location>
</feature>
<organism evidence="4 5">
    <name type="scientific">Mesorhizobium loti R88b</name>
    <dbReference type="NCBI Taxonomy" id="935548"/>
    <lineage>
        <taxon>Bacteria</taxon>
        <taxon>Pseudomonadati</taxon>
        <taxon>Pseudomonadota</taxon>
        <taxon>Alphaproteobacteria</taxon>
        <taxon>Hyphomicrobiales</taxon>
        <taxon>Phyllobacteriaceae</taxon>
        <taxon>Mesorhizobium</taxon>
    </lineage>
</organism>
<sequence length="251" mass="27177">MRLSEPVPDIERRPLGSPRPPPPSRISGASGQGKHRLIAGMLVACLVLGFGVLAEEVLEGDTTKFDLAIMSALRAADPAYPIGPPWLQEAARDVTSIGSVVFLGFVLLAGVVYLLLVHKRALAIWMAVAVVGGELLGTILKLSFDRPRPEIPHVTRVFTASFPSGHAMLSAITFLTVGALLSHANQDLRLKAYFMSLAVFLTVAVGISRVYLAVHYPTDVLAGWCIGSGWAILCWTVALWFQERPKRELKT</sequence>
<dbReference type="SMART" id="SM00014">
    <property type="entry name" value="acidPPc"/>
    <property type="match status" value="1"/>
</dbReference>
<dbReference type="CDD" id="cd03392">
    <property type="entry name" value="PAP2_like_2"/>
    <property type="match status" value="1"/>
</dbReference>
<dbReference type="EMBL" id="CP033367">
    <property type="protein sequence ID" value="QKD06691.1"/>
    <property type="molecule type" value="Genomic_DNA"/>
</dbReference>
<feature type="region of interest" description="Disordered" evidence="1">
    <location>
        <begin position="1"/>
        <end position="31"/>
    </location>
</feature>
<keyword evidence="2" id="KW-0812">Transmembrane</keyword>
<dbReference type="InterPro" id="IPR036938">
    <property type="entry name" value="PAP2/HPO_sf"/>
</dbReference>
<dbReference type="AlphaFoldDB" id="A0A6M7X5F4"/>
<proteinExistence type="predicted"/>
<feature type="transmembrane region" description="Helical" evidence="2">
    <location>
        <begin position="37"/>
        <end position="54"/>
    </location>
</feature>
<feature type="domain" description="Phosphatidic acid phosphatase type 2/haloperoxidase" evidence="3">
    <location>
        <begin position="123"/>
        <end position="235"/>
    </location>
</feature>
<feature type="transmembrane region" description="Helical" evidence="2">
    <location>
        <begin position="220"/>
        <end position="241"/>
    </location>
</feature>
<accession>A0A6M7X5F4</accession>
<feature type="transmembrane region" description="Helical" evidence="2">
    <location>
        <begin position="94"/>
        <end position="116"/>
    </location>
</feature>
<dbReference type="PANTHER" id="PTHR14969:SF13">
    <property type="entry name" value="AT30094P"/>
    <property type="match status" value="1"/>
</dbReference>
<keyword evidence="2" id="KW-0472">Membrane</keyword>
<keyword evidence="2" id="KW-1133">Transmembrane helix</keyword>